<evidence type="ECO:0000256" key="2">
    <source>
        <dbReference type="ARBA" id="ARBA00022448"/>
    </source>
</evidence>
<protein>
    <submittedName>
        <fullName evidence="10">Urea ABC transporter permease subunit UrtB</fullName>
    </submittedName>
</protein>
<evidence type="ECO:0000256" key="6">
    <source>
        <dbReference type="ARBA" id="ARBA00022989"/>
    </source>
</evidence>
<evidence type="ECO:0000313" key="10">
    <source>
        <dbReference type="EMBL" id="MDA5397154.1"/>
    </source>
</evidence>
<feature type="transmembrane region" description="Helical" evidence="9">
    <location>
        <begin position="90"/>
        <end position="112"/>
    </location>
</feature>
<reference evidence="10" key="1">
    <citation type="submission" date="2022-11" db="EMBL/GenBank/DDBJ databases">
        <title>Draft genome sequence of Hoeflea poritis E7-10 and Hoeflea prorocentri PM5-8, separated from scleractinian coral Porites lutea and marine dinoflagellate.</title>
        <authorList>
            <person name="Zhang G."/>
            <person name="Wei Q."/>
            <person name="Cai L."/>
        </authorList>
    </citation>
    <scope>NUCLEOTIDE SEQUENCE</scope>
    <source>
        <strain evidence="10">PM5-8</strain>
    </source>
</reference>
<dbReference type="GO" id="GO:0006865">
    <property type="term" value="P:amino acid transport"/>
    <property type="evidence" value="ECO:0007669"/>
    <property type="project" value="UniProtKB-KW"/>
</dbReference>
<comment type="subcellular location">
    <subcellularLocation>
        <location evidence="1">Cell membrane</location>
        <topology evidence="1">Multi-pass membrane protein</topology>
    </subcellularLocation>
</comment>
<dbReference type="InterPro" id="IPR052157">
    <property type="entry name" value="BCAA_transport_permease"/>
</dbReference>
<feature type="transmembrane region" description="Helical" evidence="9">
    <location>
        <begin position="55"/>
        <end position="78"/>
    </location>
</feature>
<keyword evidence="4 9" id="KW-0812">Transmembrane</keyword>
<proteinExistence type="inferred from homology"/>
<dbReference type="RefSeq" id="WP_267988623.1">
    <property type="nucleotide sequence ID" value="NZ_JAPJZI010000001.1"/>
</dbReference>
<dbReference type="EMBL" id="JAPJZI010000001">
    <property type="protein sequence ID" value="MDA5397154.1"/>
    <property type="molecule type" value="Genomic_DNA"/>
</dbReference>
<evidence type="ECO:0000256" key="4">
    <source>
        <dbReference type="ARBA" id="ARBA00022692"/>
    </source>
</evidence>
<keyword evidence="6 9" id="KW-1133">Transmembrane helix</keyword>
<feature type="transmembrane region" description="Helical" evidence="9">
    <location>
        <begin position="136"/>
        <end position="156"/>
    </location>
</feature>
<dbReference type="NCBIfam" id="TIGR03409">
    <property type="entry name" value="urea_trans_UrtB"/>
    <property type="match status" value="1"/>
</dbReference>
<keyword evidence="11" id="KW-1185">Reference proteome</keyword>
<name>A0A9X3UHJ0_9HYPH</name>
<dbReference type="AlphaFoldDB" id="A0A9X3UHJ0"/>
<sequence length="282" mass="29853">MDIFFTVTLNAMTLISILMLVGLGLGIIYGLMGVINLSHGEFVTIGAFSLAFVQAMGGSFWLALLIAPIIGGLVGLLIEQSIIRHLYTRPLATIMATWGLSLIIQQMLQLIFGASPQKVFSPISATVSIFGANYPVYRLVLISLAISLMVSCYLLMKKTRFGLDLRTVIQNPDMADALGINTKRVYAIAFSLGAAFAAIAGVLIAPLTAVVAHMGVNYLARSFFVVIVGGAGSVPGVVAGSTFVGGIETLLNYAIPATLSQALVLVFAIVLVRMKPTGLVER</sequence>
<dbReference type="Pfam" id="PF02653">
    <property type="entry name" value="BPD_transp_2"/>
    <property type="match status" value="1"/>
</dbReference>
<evidence type="ECO:0000256" key="1">
    <source>
        <dbReference type="ARBA" id="ARBA00004651"/>
    </source>
</evidence>
<organism evidence="10 11">
    <name type="scientific">Hoeflea prorocentri</name>
    <dbReference type="NCBI Taxonomy" id="1922333"/>
    <lineage>
        <taxon>Bacteria</taxon>
        <taxon>Pseudomonadati</taxon>
        <taxon>Pseudomonadota</taxon>
        <taxon>Alphaproteobacteria</taxon>
        <taxon>Hyphomicrobiales</taxon>
        <taxon>Rhizobiaceae</taxon>
        <taxon>Hoeflea</taxon>
    </lineage>
</organism>
<keyword evidence="2" id="KW-0813">Transport</keyword>
<dbReference type="Proteomes" id="UP001151234">
    <property type="component" value="Unassembled WGS sequence"/>
</dbReference>
<feature type="transmembrane region" description="Helical" evidence="9">
    <location>
        <begin position="250"/>
        <end position="272"/>
    </location>
</feature>
<evidence type="ECO:0000256" key="8">
    <source>
        <dbReference type="ARBA" id="ARBA00037998"/>
    </source>
</evidence>
<feature type="transmembrane region" description="Helical" evidence="9">
    <location>
        <begin position="185"/>
        <end position="212"/>
    </location>
</feature>
<evidence type="ECO:0000313" key="11">
    <source>
        <dbReference type="Proteomes" id="UP001151234"/>
    </source>
</evidence>
<dbReference type="GO" id="GO:0022857">
    <property type="term" value="F:transmembrane transporter activity"/>
    <property type="evidence" value="ECO:0007669"/>
    <property type="project" value="InterPro"/>
</dbReference>
<dbReference type="GO" id="GO:0005886">
    <property type="term" value="C:plasma membrane"/>
    <property type="evidence" value="ECO:0007669"/>
    <property type="project" value="UniProtKB-SubCell"/>
</dbReference>
<keyword evidence="7 9" id="KW-0472">Membrane</keyword>
<evidence type="ECO:0000256" key="9">
    <source>
        <dbReference type="SAM" id="Phobius"/>
    </source>
</evidence>
<feature type="transmembrane region" description="Helical" evidence="9">
    <location>
        <begin position="12"/>
        <end position="35"/>
    </location>
</feature>
<dbReference type="InterPro" id="IPR017779">
    <property type="entry name" value="ABC_UrtB_bac"/>
</dbReference>
<dbReference type="InterPro" id="IPR001851">
    <property type="entry name" value="ABC_transp_permease"/>
</dbReference>
<dbReference type="PANTHER" id="PTHR11795">
    <property type="entry name" value="BRANCHED-CHAIN AMINO ACID TRANSPORT SYSTEM PERMEASE PROTEIN LIVH"/>
    <property type="match status" value="1"/>
</dbReference>
<evidence type="ECO:0000256" key="7">
    <source>
        <dbReference type="ARBA" id="ARBA00023136"/>
    </source>
</evidence>
<dbReference type="CDD" id="cd06582">
    <property type="entry name" value="TM_PBP1_LivH_like"/>
    <property type="match status" value="1"/>
</dbReference>
<keyword evidence="3" id="KW-1003">Cell membrane</keyword>
<comment type="similarity">
    <text evidence="8">Belongs to the binding-protein-dependent transport system permease family. LivHM subfamily.</text>
</comment>
<accession>A0A9X3UHJ0</accession>
<gene>
    <name evidence="10" type="primary">urtB</name>
    <name evidence="10" type="ORF">OQ273_01100</name>
</gene>
<dbReference type="PANTHER" id="PTHR11795:SF447">
    <property type="entry name" value="ABC TRANSPORTER PERMEASE PROTEIN"/>
    <property type="match status" value="1"/>
</dbReference>
<evidence type="ECO:0000256" key="5">
    <source>
        <dbReference type="ARBA" id="ARBA00022970"/>
    </source>
</evidence>
<comment type="caution">
    <text evidence="10">The sequence shown here is derived from an EMBL/GenBank/DDBJ whole genome shotgun (WGS) entry which is preliminary data.</text>
</comment>
<feature type="transmembrane region" description="Helical" evidence="9">
    <location>
        <begin position="218"/>
        <end position="238"/>
    </location>
</feature>
<keyword evidence="5" id="KW-0029">Amino-acid transport</keyword>
<evidence type="ECO:0000256" key="3">
    <source>
        <dbReference type="ARBA" id="ARBA00022475"/>
    </source>
</evidence>